<organism evidence="9 10">
    <name type="scientific">Phascolarctobacterium succinatutens</name>
    <dbReference type="NCBI Taxonomy" id="626940"/>
    <lineage>
        <taxon>Bacteria</taxon>
        <taxon>Bacillati</taxon>
        <taxon>Bacillota</taxon>
        <taxon>Negativicutes</taxon>
        <taxon>Acidaminococcales</taxon>
        <taxon>Acidaminococcaceae</taxon>
        <taxon>Phascolarctobacterium</taxon>
    </lineage>
</organism>
<dbReference type="EC" id="3.5.4.2" evidence="2 6"/>
<evidence type="ECO:0000256" key="6">
    <source>
        <dbReference type="HAMAP-Rule" id="MF_01518"/>
    </source>
</evidence>
<dbReference type="Pfam" id="PF01979">
    <property type="entry name" value="Amidohydro_1"/>
    <property type="match status" value="1"/>
</dbReference>
<name>A0A1Q6R912_9FIRM</name>
<dbReference type="Pfam" id="PF13382">
    <property type="entry name" value="Adenine_deam_C"/>
    <property type="match status" value="1"/>
</dbReference>
<reference evidence="9 10" key="1">
    <citation type="journal article" date="2016" name="Nat. Biotechnol.">
        <title>Measurement of bacterial replication rates in microbial communities.</title>
        <authorList>
            <person name="Brown C.T."/>
            <person name="Olm M.R."/>
            <person name="Thomas B.C."/>
            <person name="Banfield J.F."/>
        </authorList>
    </citation>
    <scope>NUCLEOTIDE SEQUENCE [LARGE SCALE GENOMIC DNA]</scope>
    <source>
        <strain evidence="9">46_33</strain>
    </source>
</reference>
<dbReference type="NCBIfam" id="TIGR01178">
    <property type="entry name" value="ade"/>
    <property type="match status" value="1"/>
</dbReference>
<dbReference type="InterPro" id="IPR026912">
    <property type="entry name" value="Adenine_deam_C"/>
</dbReference>
<dbReference type="InterPro" id="IPR011059">
    <property type="entry name" value="Metal-dep_hydrolase_composite"/>
</dbReference>
<evidence type="ECO:0000259" key="7">
    <source>
        <dbReference type="Pfam" id="PF01979"/>
    </source>
</evidence>
<comment type="cofactor">
    <cofactor evidence="6">
        <name>Mn(2+)</name>
        <dbReference type="ChEBI" id="CHEBI:29035"/>
    </cofactor>
</comment>
<dbReference type="InterPro" id="IPR032466">
    <property type="entry name" value="Metal_Hydrolase"/>
</dbReference>
<dbReference type="RefSeq" id="WP_303679434.1">
    <property type="nucleotide sequence ID" value="NZ_MNTG01000007.1"/>
</dbReference>
<dbReference type="HAMAP" id="MF_01518">
    <property type="entry name" value="Adenine_deamin"/>
    <property type="match status" value="1"/>
</dbReference>
<dbReference type="PANTHER" id="PTHR11113:SF2">
    <property type="entry name" value="ADENINE DEAMINASE"/>
    <property type="match status" value="1"/>
</dbReference>
<dbReference type="STRING" id="626940.BHW43_02860"/>
<evidence type="ECO:0000256" key="3">
    <source>
        <dbReference type="ARBA" id="ARBA00022801"/>
    </source>
</evidence>
<dbReference type="SUPFAM" id="SSF51338">
    <property type="entry name" value="Composite domain of metallo-dependent hydrolases"/>
    <property type="match status" value="1"/>
</dbReference>
<evidence type="ECO:0000259" key="8">
    <source>
        <dbReference type="Pfam" id="PF13382"/>
    </source>
</evidence>
<dbReference type="Gene3D" id="2.30.40.10">
    <property type="entry name" value="Urease, subunit C, domain 1"/>
    <property type="match status" value="1"/>
</dbReference>
<comment type="catalytic activity">
    <reaction evidence="5 6">
        <text>adenine + H2O + H(+) = hypoxanthine + NH4(+)</text>
        <dbReference type="Rhea" id="RHEA:23688"/>
        <dbReference type="ChEBI" id="CHEBI:15377"/>
        <dbReference type="ChEBI" id="CHEBI:15378"/>
        <dbReference type="ChEBI" id="CHEBI:16708"/>
        <dbReference type="ChEBI" id="CHEBI:17368"/>
        <dbReference type="ChEBI" id="CHEBI:28938"/>
        <dbReference type="EC" id="3.5.4.2"/>
    </reaction>
</comment>
<dbReference type="EMBL" id="MNTG01000007">
    <property type="protein sequence ID" value="OLA38841.1"/>
    <property type="molecule type" value="Genomic_DNA"/>
</dbReference>
<protein>
    <recommendedName>
        <fullName evidence="2 6">Adenine deaminase</fullName>
        <shortName evidence="6">Adenase</shortName>
        <shortName evidence="6">Adenine aminase</shortName>
        <ecNumber evidence="2 6">3.5.4.2</ecNumber>
    </recommendedName>
</protein>
<dbReference type="InterPro" id="IPR006679">
    <property type="entry name" value="Adenine_deam"/>
</dbReference>
<comment type="similarity">
    <text evidence="1 6">Belongs to the metallo-dependent hydrolases superfamily. Adenine deaminase family.</text>
</comment>
<gene>
    <name evidence="6" type="primary">ade</name>
    <name evidence="9" type="ORF">BHW43_02860</name>
</gene>
<accession>A0A1Q6R912</accession>
<evidence type="ECO:0000313" key="9">
    <source>
        <dbReference type="EMBL" id="OLA38841.1"/>
    </source>
</evidence>
<dbReference type="GO" id="GO:0006146">
    <property type="term" value="P:adenine catabolic process"/>
    <property type="evidence" value="ECO:0007669"/>
    <property type="project" value="InterPro"/>
</dbReference>
<evidence type="ECO:0000313" key="10">
    <source>
        <dbReference type="Proteomes" id="UP000186777"/>
    </source>
</evidence>
<dbReference type="Proteomes" id="UP000186777">
    <property type="component" value="Unassembled WGS sequence"/>
</dbReference>
<dbReference type="InterPro" id="IPR006680">
    <property type="entry name" value="Amidohydro-rel"/>
</dbReference>
<evidence type="ECO:0000256" key="4">
    <source>
        <dbReference type="ARBA" id="ARBA00023211"/>
    </source>
</evidence>
<evidence type="ECO:0000256" key="2">
    <source>
        <dbReference type="ARBA" id="ARBA00012782"/>
    </source>
</evidence>
<proteinExistence type="inferred from homology"/>
<dbReference type="GO" id="GO:0000034">
    <property type="term" value="F:adenine deaminase activity"/>
    <property type="evidence" value="ECO:0007669"/>
    <property type="project" value="UniProtKB-UniRule"/>
</dbReference>
<comment type="caution">
    <text evidence="9">The sequence shown here is derived from an EMBL/GenBank/DDBJ whole genome shotgun (WGS) entry which is preliminary data.</text>
</comment>
<dbReference type="CDD" id="cd01295">
    <property type="entry name" value="AdeC"/>
    <property type="match status" value="1"/>
</dbReference>
<keyword evidence="4 6" id="KW-0464">Manganese</keyword>
<dbReference type="Gene3D" id="3.20.20.140">
    <property type="entry name" value="Metal-dependent hydrolases"/>
    <property type="match status" value="1"/>
</dbReference>
<keyword evidence="3 6" id="KW-0378">Hydrolase</keyword>
<evidence type="ECO:0000256" key="5">
    <source>
        <dbReference type="ARBA" id="ARBA00047720"/>
    </source>
</evidence>
<evidence type="ECO:0000256" key="1">
    <source>
        <dbReference type="ARBA" id="ARBA00006773"/>
    </source>
</evidence>
<dbReference type="SUPFAM" id="SSF51556">
    <property type="entry name" value="Metallo-dependent hydrolases"/>
    <property type="match status" value="1"/>
</dbReference>
<dbReference type="AlphaFoldDB" id="A0A1Q6R912"/>
<sequence length="567" mass="60664">MMDRVRAVALGNSPADILLKNGRVVDVLTETIYEADVAIAEGVIAGVGSYDKAEKIIDLKGAYVAPGLINAHCHVESSMAVPEHYCAEELRWGVTTLITDPHEIANVAGAAGIHYMLEAGGQMPLNYYVNLPSCVPATRFEHSGCVMDARDMIKLVNEPGVLGMGEMMNVPGVIYNSAEVQKKLDLFLSLGRVIDGHAPCVRGKELAAYVASGIDTDHESISWDEAKEKLRNGLAVLVREGSASRNLTTILRGVIEEGIDVSSLAFCTDDKHLADIRRDGTIRHCVQMAIELGMEPVRAIRLATINAARIYGLHRVGAVAPGWQADLVVFDNLQSLTPQAVFHKGVDALKACEKITPVTSNASLQGSVKPAAFDADTFALSHFADDREYPVITMLPGEIFTEKSTIMGKDIASALEKGDVHLIAVLERHHGTGNVGLGLLRGYGLKDGAVATTVAHDSHNLIVIGTGPEAMNAAAKELVRVQGGYTLVKGTEVIDTLPLNICGLMSSAPAEELIGSLDEIAAKAHAQGVSDGIDPFISLSFMALPVIPKLRITDMGMFDTEKFEFIK</sequence>
<feature type="domain" description="Amidohydrolase-related" evidence="7">
    <location>
        <begin position="63"/>
        <end position="340"/>
    </location>
</feature>
<feature type="domain" description="Adenine deaminase C-terminal" evidence="8">
    <location>
        <begin position="416"/>
        <end position="564"/>
    </location>
</feature>
<dbReference type="PANTHER" id="PTHR11113">
    <property type="entry name" value="N-ACETYLGLUCOSAMINE-6-PHOSPHATE DEACETYLASE"/>
    <property type="match status" value="1"/>
</dbReference>